<evidence type="ECO:0000313" key="1">
    <source>
        <dbReference type="EMBL" id="VVE44431.1"/>
    </source>
</evidence>
<organism evidence="1 2">
    <name type="scientific">Pandoraea terrae</name>
    <dbReference type="NCBI Taxonomy" id="1537710"/>
    <lineage>
        <taxon>Bacteria</taxon>
        <taxon>Pseudomonadati</taxon>
        <taxon>Pseudomonadota</taxon>
        <taxon>Betaproteobacteria</taxon>
        <taxon>Burkholderiales</taxon>
        <taxon>Burkholderiaceae</taxon>
        <taxon>Pandoraea</taxon>
    </lineage>
</organism>
<dbReference type="Proteomes" id="UP000414233">
    <property type="component" value="Unassembled WGS sequence"/>
</dbReference>
<protein>
    <submittedName>
        <fullName evidence="1">Integrase</fullName>
    </submittedName>
</protein>
<proteinExistence type="predicted"/>
<reference evidence="1 2" key="1">
    <citation type="submission" date="2019-08" db="EMBL/GenBank/DDBJ databases">
        <authorList>
            <person name="Peeters C."/>
        </authorList>
    </citation>
    <scope>NUCLEOTIDE SEQUENCE [LARGE SCALE GENOMIC DNA]</scope>
    <source>
        <strain evidence="1 2">LMG 30175</strain>
    </source>
</reference>
<evidence type="ECO:0000313" key="2">
    <source>
        <dbReference type="Proteomes" id="UP000414233"/>
    </source>
</evidence>
<dbReference type="RefSeq" id="WP_150699019.1">
    <property type="nucleotide sequence ID" value="NZ_CABPRZ010000022.1"/>
</dbReference>
<name>A0A5E4Y6W4_9BURK</name>
<dbReference type="EMBL" id="CABPRZ010000022">
    <property type="protein sequence ID" value="VVE44431.1"/>
    <property type="molecule type" value="Genomic_DNA"/>
</dbReference>
<gene>
    <name evidence="1" type="ORF">PTE30175_04226</name>
</gene>
<keyword evidence="2" id="KW-1185">Reference proteome</keyword>
<dbReference type="AlphaFoldDB" id="A0A5E4Y6W4"/>
<sequence length="98" mass="10851">MGVVKSRYPFHTQEEKPYATNCILKALKAEKRRAKLADVEYSVTDIRAKALTVAKRTGYHIEALQAAAAQSDANVAEDSVKIRDVSVSHVRLTLPLAR</sequence>
<accession>A0A5E4Y6W4</accession>